<keyword evidence="4" id="KW-0472">Membrane</keyword>
<evidence type="ECO:0000256" key="2">
    <source>
        <dbReference type="ARBA" id="ARBA00022452"/>
    </source>
</evidence>
<proteinExistence type="predicted"/>
<evidence type="ECO:0000256" key="3">
    <source>
        <dbReference type="ARBA" id="ARBA00022692"/>
    </source>
</evidence>
<dbReference type="Gene3D" id="2.40.160.50">
    <property type="entry name" value="membrane protein fhac: a member of the omp85/tpsb transporter family"/>
    <property type="match status" value="1"/>
</dbReference>
<reference evidence="7" key="1">
    <citation type="journal article" date="2019" name="Int. J. Syst. Evol. Microbiol.">
        <title>The Global Catalogue of Microorganisms (GCM) 10K type strain sequencing project: providing services to taxonomists for standard genome sequencing and annotation.</title>
        <authorList>
            <consortium name="The Broad Institute Genomics Platform"/>
            <consortium name="The Broad Institute Genome Sequencing Center for Infectious Disease"/>
            <person name="Wu L."/>
            <person name="Ma J."/>
        </authorList>
    </citation>
    <scope>NUCLEOTIDE SEQUENCE [LARGE SCALE GENOMIC DNA]</scope>
    <source>
        <strain evidence="7">KCTC 52366</strain>
    </source>
</reference>
<protein>
    <submittedName>
        <fullName evidence="6">Autotransporter assembly complex family protein</fullName>
    </submittedName>
</protein>
<sequence>MRTDLVGYFGKLATATLAGLFLTTSAQALDRIRIHVEGNDGDLEDAIVSASLVVAAKTEGRTEADNVFASALSDYARLLDVLYAEGYYGGVINIYVDGREAAATPLLRAPDRITEVAINVRPGRPFRFGDARIGPLAPGTEIPEGFAPGQPARAPVVRSAVDAAADGWRDASHAKVEVAGERVVADHENATLDSVIALNPGPPVKFGRLVIQSESRVRAEAIRRIAGLDRGDPFSPEEAKRVADRLRRAGAWRAVALEEADTLSADGEMDMLLTLEDAKRRRIGVGAEVSSLDGGRVTAFWMHRNIFGGAERLRFDAEVANIGSGNSGMDYTLGGRLTVPAPIGPETTAFTYGTLERLDEADYLSEQVEVGFGITRRVGGNFQLDASLAYFYSETEDALGERTFSLFKLPISATYDRRDDSLNPKEGFYVNLDITPFVGLNDTESGVRTYGDARGYYGFGDDQRVVLAGRLQFGSIAGASTTGTHPDMLFYSGGSGTVRGHPYQSLNVDLGGGDTLGGRSFLGFSAEVRTEITDTIGLVAFADAGYIGAEQFYDGSGDWHSGAGLGVRYMTGIGPIRFDVAYPTSGDTGDGVQIYIGIGQAF</sequence>
<evidence type="ECO:0000259" key="5">
    <source>
        <dbReference type="Pfam" id="PF01103"/>
    </source>
</evidence>
<keyword evidence="3" id="KW-0812">Transmembrane</keyword>
<keyword evidence="2" id="KW-1134">Transmembrane beta strand</keyword>
<comment type="caution">
    <text evidence="6">The sequence shown here is derived from an EMBL/GenBank/DDBJ whole genome shotgun (WGS) entry which is preliminary data.</text>
</comment>
<gene>
    <name evidence="6" type="ORF">ACFOGP_11985</name>
</gene>
<dbReference type="EMBL" id="JBHRTB010000010">
    <property type="protein sequence ID" value="MFC3143435.1"/>
    <property type="molecule type" value="Genomic_DNA"/>
</dbReference>
<organism evidence="6 7">
    <name type="scientific">Psychromarinibacter halotolerans</name>
    <dbReference type="NCBI Taxonomy" id="1775175"/>
    <lineage>
        <taxon>Bacteria</taxon>
        <taxon>Pseudomonadati</taxon>
        <taxon>Pseudomonadota</taxon>
        <taxon>Alphaproteobacteria</taxon>
        <taxon>Rhodobacterales</taxon>
        <taxon>Paracoccaceae</taxon>
        <taxon>Psychromarinibacter</taxon>
    </lineage>
</organism>
<dbReference type="PANTHER" id="PTHR12815:SF18">
    <property type="entry name" value="SORTING AND ASSEMBLY MACHINERY COMPONENT 50 HOMOLOG"/>
    <property type="match status" value="1"/>
</dbReference>
<dbReference type="PANTHER" id="PTHR12815">
    <property type="entry name" value="SORTING AND ASSEMBLY MACHINERY SAMM50 PROTEIN FAMILY MEMBER"/>
    <property type="match status" value="1"/>
</dbReference>
<dbReference type="Gene3D" id="3.10.20.310">
    <property type="entry name" value="membrane protein fhac"/>
    <property type="match status" value="1"/>
</dbReference>
<dbReference type="RefSeq" id="WP_275630725.1">
    <property type="nucleotide sequence ID" value="NZ_JARGYD010000001.1"/>
</dbReference>
<dbReference type="Proteomes" id="UP001595632">
    <property type="component" value="Unassembled WGS sequence"/>
</dbReference>
<name>A0ABV7GTV7_9RHOB</name>
<dbReference type="Pfam" id="PF01103">
    <property type="entry name" value="Omp85"/>
    <property type="match status" value="1"/>
</dbReference>
<keyword evidence="7" id="KW-1185">Reference proteome</keyword>
<dbReference type="InterPro" id="IPR000184">
    <property type="entry name" value="Bac_surfAg_D15"/>
</dbReference>
<evidence type="ECO:0000313" key="7">
    <source>
        <dbReference type="Proteomes" id="UP001595632"/>
    </source>
</evidence>
<evidence type="ECO:0000313" key="6">
    <source>
        <dbReference type="EMBL" id="MFC3143435.1"/>
    </source>
</evidence>
<accession>A0ABV7GTV7</accession>
<comment type="subcellular location">
    <subcellularLocation>
        <location evidence="1">Membrane</location>
    </subcellularLocation>
</comment>
<dbReference type="InterPro" id="IPR039910">
    <property type="entry name" value="D15-like"/>
</dbReference>
<evidence type="ECO:0000256" key="1">
    <source>
        <dbReference type="ARBA" id="ARBA00004370"/>
    </source>
</evidence>
<evidence type="ECO:0000256" key="4">
    <source>
        <dbReference type="ARBA" id="ARBA00023136"/>
    </source>
</evidence>
<feature type="domain" description="Bacterial surface antigen (D15)" evidence="5">
    <location>
        <begin position="283"/>
        <end position="602"/>
    </location>
</feature>